<evidence type="ECO:0000256" key="1">
    <source>
        <dbReference type="ARBA" id="ARBA00004571"/>
    </source>
</evidence>
<evidence type="ECO:0000313" key="13">
    <source>
        <dbReference type="EMBL" id="MFC3550954.1"/>
    </source>
</evidence>
<evidence type="ECO:0000256" key="3">
    <source>
        <dbReference type="ARBA" id="ARBA00022452"/>
    </source>
</evidence>
<keyword evidence="3 8" id="KW-1134">Transmembrane beta strand</keyword>
<feature type="domain" description="TonB-dependent receptor plug" evidence="12">
    <location>
        <begin position="72"/>
        <end position="181"/>
    </location>
</feature>
<keyword evidence="13" id="KW-0675">Receptor</keyword>
<dbReference type="PROSITE" id="PS52016">
    <property type="entry name" value="TONB_DEPENDENT_REC_3"/>
    <property type="match status" value="1"/>
</dbReference>
<dbReference type="PANTHER" id="PTHR47234">
    <property type="match status" value="1"/>
</dbReference>
<keyword evidence="5 9" id="KW-0798">TonB box</keyword>
<gene>
    <name evidence="13" type="ORF">ACFOLC_07970</name>
</gene>
<evidence type="ECO:0000256" key="10">
    <source>
        <dbReference type="SAM" id="SignalP"/>
    </source>
</evidence>
<feature type="chain" id="PRO_5047420609" evidence="10">
    <location>
        <begin position="32"/>
        <end position="1010"/>
    </location>
</feature>
<name>A0ABV7RMT7_9GAMM</name>
<keyword evidence="10" id="KW-0732">Signal</keyword>
<feature type="signal peptide" evidence="10">
    <location>
        <begin position="1"/>
        <end position="31"/>
    </location>
</feature>
<evidence type="ECO:0000259" key="11">
    <source>
        <dbReference type="Pfam" id="PF00593"/>
    </source>
</evidence>
<dbReference type="EMBL" id="JBHRXK010000003">
    <property type="protein sequence ID" value="MFC3550954.1"/>
    <property type="molecule type" value="Genomic_DNA"/>
</dbReference>
<evidence type="ECO:0000256" key="7">
    <source>
        <dbReference type="ARBA" id="ARBA00023237"/>
    </source>
</evidence>
<dbReference type="Pfam" id="PF00593">
    <property type="entry name" value="TonB_dep_Rec_b-barrel"/>
    <property type="match status" value="1"/>
</dbReference>
<keyword evidence="7 8" id="KW-0998">Cell outer membrane</keyword>
<dbReference type="InterPro" id="IPR012910">
    <property type="entry name" value="Plug_dom"/>
</dbReference>
<evidence type="ECO:0000313" key="14">
    <source>
        <dbReference type="Proteomes" id="UP001595740"/>
    </source>
</evidence>
<dbReference type="InterPro" id="IPR039426">
    <property type="entry name" value="TonB-dep_rcpt-like"/>
</dbReference>
<evidence type="ECO:0000256" key="2">
    <source>
        <dbReference type="ARBA" id="ARBA00022448"/>
    </source>
</evidence>
<reference evidence="14" key="1">
    <citation type="journal article" date="2019" name="Int. J. Syst. Evol. Microbiol.">
        <title>The Global Catalogue of Microorganisms (GCM) 10K type strain sequencing project: providing services to taxonomists for standard genome sequencing and annotation.</title>
        <authorList>
            <consortium name="The Broad Institute Genomics Platform"/>
            <consortium name="The Broad Institute Genome Sequencing Center for Infectious Disease"/>
            <person name="Wu L."/>
            <person name="Ma J."/>
        </authorList>
    </citation>
    <scope>NUCLEOTIDE SEQUENCE [LARGE SCALE GENOMIC DNA]</scope>
    <source>
        <strain evidence="14">KCTC 42875</strain>
    </source>
</reference>
<evidence type="ECO:0000256" key="9">
    <source>
        <dbReference type="RuleBase" id="RU003357"/>
    </source>
</evidence>
<dbReference type="Proteomes" id="UP001595740">
    <property type="component" value="Unassembled WGS sequence"/>
</dbReference>
<dbReference type="Gene3D" id="2.40.170.20">
    <property type="entry name" value="TonB-dependent receptor, beta-barrel domain"/>
    <property type="match status" value="1"/>
</dbReference>
<evidence type="ECO:0000256" key="4">
    <source>
        <dbReference type="ARBA" id="ARBA00022692"/>
    </source>
</evidence>
<dbReference type="Gene3D" id="2.170.130.10">
    <property type="entry name" value="TonB-dependent receptor, plug domain"/>
    <property type="match status" value="1"/>
</dbReference>
<dbReference type="InterPro" id="IPR036942">
    <property type="entry name" value="Beta-barrel_TonB_sf"/>
</dbReference>
<dbReference type="Pfam" id="PF07715">
    <property type="entry name" value="Plug"/>
    <property type="match status" value="1"/>
</dbReference>
<dbReference type="InterPro" id="IPR000531">
    <property type="entry name" value="Beta-barrel_TonB"/>
</dbReference>
<comment type="caution">
    <text evidence="13">The sequence shown here is derived from an EMBL/GenBank/DDBJ whole genome shotgun (WGS) entry which is preliminary data.</text>
</comment>
<dbReference type="PANTHER" id="PTHR47234:SF2">
    <property type="entry name" value="TONB-DEPENDENT RECEPTOR"/>
    <property type="match status" value="1"/>
</dbReference>
<dbReference type="SUPFAM" id="SSF56935">
    <property type="entry name" value="Porins"/>
    <property type="match status" value="1"/>
</dbReference>
<comment type="similarity">
    <text evidence="8 9">Belongs to the TonB-dependent receptor family.</text>
</comment>
<dbReference type="RefSeq" id="WP_386758714.1">
    <property type="nucleotide sequence ID" value="NZ_JBHRXK010000003.1"/>
</dbReference>
<comment type="subcellular location">
    <subcellularLocation>
        <location evidence="1 8">Cell outer membrane</location>
        <topology evidence="1 8">Multi-pass membrane protein</topology>
    </subcellularLocation>
</comment>
<keyword evidence="2 8" id="KW-0813">Transport</keyword>
<evidence type="ECO:0000256" key="5">
    <source>
        <dbReference type="ARBA" id="ARBA00023077"/>
    </source>
</evidence>
<feature type="domain" description="TonB-dependent receptor-like beta-barrel" evidence="11">
    <location>
        <begin position="429"/>
        <end position="968"/>
    </location>
</feature>
<accession>A0ABV7RMT7</accession>
<sequence>MTLKTTKLRDAIVFALCVSATTVAGTGLAFAQETPAPAAQETPAPAAQATDEATTLDRIQVTGSRIAIPGLTTTSPVMTVERQDIDRAQPVSAEDFLKQQPSAVPAMGSGMNNGTAGAATLDLRGLGPNRTLVLVDGRRIVPFDLNGIVDTNVIPVALLQSVDLVTGGASAVYGADAISGVANFILRRDFEGLQVDSFYGQSSNNDAAKRRTDVTVGAGFDDGRGNVVLSIGHSEQDPLTQGERPYGVFSRSSTSGNPQGSGTAVPANVFGEFEVGGTPLPDGTFGGPLASFNFNPPNYYQTGLDRYQATALGRYEITDKAEAYAQLLYTRSDVESQLAASGTFLNTYGVPIGNPYLTDAARAQLCGDRAGLQASILQSLIDGGMDPAEAQAQAQAQAPLITNCAAGSTEEVNLAIGRRMTELGTRLNDFHNKTYQFTVGLRGDLSDHWRYDTYWSHGESDQVQTRTNWGSNAKVQQALRAISTTECLNTAQDCVPLNLFGPEGSITPAMVDFINQGAILLQGVRQDVFSASVSGDLGDGFKSPWADYPIGLVFGVEHRDANAFNRSDSASVAGDVLGAGGASPDLDGSFTLKEAYTEFLVPILSDLPGAYALNFEGGYRYSKFAVGNASSQDYGTWKAGLDWAPIESLRFRGMFQHATRAPNINELFFPATTGLDNRADDPCADDGLNPANNNVAGTLENLCVQQGVPGFLIGGTPGDDTDDGLQEPSAGQINALFGGDLTLKPEEADTQTIGLVWTPSFGGNEFAVTLDYWKIEMEDTITGFTTDDFFENCYDAAKNPGLSINNFFCANMGRNPLNGSFNGVESIGPDERSKNLGTLSTDGFDLGLRYGFEMGSWGRLDLAFDGTHVRSSKFKATDVSTEHECAGFYSVACGNLTFKNRFNQRTVWSINDFDIGLNWRYMSSMEVEPGAGNFFAPYRQIDAYNYFDLSFGWKAPFNAKFTLTVNNIADKDPPIVGNTIGSTSQNSGNTFPQVYDVLGRFYTLGVSMKF</sequence>
<evidence type="ECO:0000256" key="6">
    <source>
        <dbReference type="ARBA" id="ARBA00023136"/>
    </source>
</evidence>
<keyword evidence="4 8" id="KW-0812">Transmembrane</keyword>
<proteinExistence type="inferred from homology"/>
<keyword evidence="6 8" id="KW-0472">Membrane</keyword>
<keyword evidence="14" id="KW-1185">Reference proteome</keyword>
<evidence type="ECO:0000259" key="12">
    <source>
        <dbReference type="Pfam" id="PF07715"/>
    </source>
</evidence>
<evidence type="ECO:0000256" key="8">
    <source>
        <dbReference type="PROSITE-ProRule" id="PRU01360"/>
    </source>
</evidence>
<protein>
    <submittedName>
        <fullName evidence="13">TonB-dependent receptor domain-containing protein</fullName>
    </submittedName>
</protein>
<dbReference type="InterPro" id="IPR037066">
    <property type="entry name" value="Plug_dom_sf"/>
</dbReference>
<organism evidence="13 14">
    <name type="scientific">Lysobacter cavernae</name>
    <dbReference type="NCBI Taxonomy" id="1685901"/>
    <lineage>
        <taxon>Bacteria</taxon>
        <taxon>Pseudomonadati</taxon>
        <taxon>Pseudomonadota</taxon>
        <taxon>Gammaproteobacteria</taxon>
        <taxon>Lysobacterales</taxon>
        <taxon>Lysobacteraceae</taxon>
        <taxon>Lysobacter</taxon>
    </lineage>
</organism>